<dbReference type="NCBIfam" id="TIGR04219">
    <property type="entry name" value="OMP_w_GlyGly"/>
    <property type="match status" value="1"/>
</dbReference>
<proteinExistence type="predicted"/>
<dbReference type="EMBL" id="JAAXYH010000005">
    <property type="protein sequence ID" value="NMH65292.1"/>
    <property type="molecule type" value="Genomic_DNA"/>
</dbReference>
<comment type="caution">
    <text evidence="2">The sequence shown here is derived from an EMBL/GenBank/DDBJ whole genome shotgun (WGS) entry which is preliminary data.</text>
</comment>
<keyword evidence="3" id="KW-1185">Reference proteome</keyword>
<evidence type="ECO:0000313" key="3">
    <source>
        <dbReference type="Proteomes" id="UP000737113"/>
    </source>
</evidence>
<sequence>MKKTFLAAALLSSFAATSIQAATLVGFKVGGDYWHADASGSFSADNGQQQEFAYDSSAQGSVWIAVEHPLPFIPNAMIRENRVEEKGLMSGADFMFNGDSFSGDVRANTDLSNTDFVLYYELLDNDLVSLDLGAAYKLMHGAIRVENSHPQEKDIDSGVTMGYASAKVGIPGMGLYGFADVLSGLNESSVYDYAVGLGWEFDGLALDYRVRAGYRDFNFDVNGFSGISANMKFDGYFAGLEIAF</sequence>
<protein>
    <submittedName>
        <fullName evidence="2">TIGR04219 family outer membrane beta-barrel protein</fullName>
    </submittedName>
</protein>
<accession>A0A972FT87</accession>
<evidence type="ECO:0000256" key="1">
    <source>
        <dbReference type="SAM" id="SignalP"/>
    </source>
</evidence>
<feature type="chain" id="PRO_5037560943" evidence="1">
    <location>
        <begin position="22"/>
        <end position="244"/>
    </location>
</feature>
<feature type="signal peptide" evidence="1">
    <location>
        <begin position="1"/>
        <end position="21"/>
    </location>
</feature>
<keyword evidence="1" id="KW-0732">Signal</keyword>
<gene>
    <name evidence="2" type="ORF">HC757_08920</name>
</gene>
<dbReference type="RefSeq" id="WP_169564000.1">
    <property type="nucleotide sequence ID" value="NZ_JAAXYH010000005.1"/>
</dbReference>
<reference evidence="2" key="1">
    <citation type="submission" date="2020-04" db="EMBL/GenBank/DDBJ databases">
        <title>Description of Shewanella salipaludis sp. nov., isolated from a salt marsh.</title>
        <authorList>
            <person name="Park S."/>
            <person name="Yoon J.-H."/>
        </authorList>
    </citation>
    <scope>NUCLEOTIDE SEQUENCE</scope>
    <source>
        <strain evidence="2">SHSM-M6</strain>
    </source>
</reference>
<evidence type="ECO:0000313" key="2">
    <source>
        <dbReference type="EMBL" id="NMH65292.1"/>
    </source>
</evidence>
<dbReference type="AlphaFoldDB" id="A0A972FT87"/>
<dbReference type="Proteomes" id="UP000737113">
    <property type="component" value="Unassembled WGS sequence"/>
</dbReference>
<name>A0A972FT87_9GAMM</name>
<dbReference type="InterPro" id="IPR026387">
    <property type="entry name" value="OMP_w_GlyGly"/>
</dbReference>
<organism evidence="2 3">
    <name type="scientific">Shewanella salipaludis</name>
    <dbReference type="NCBI Taxonomy" id="2723052"/>
    <lineage>
        <taxon>Bacteria</taxon>
        <taxon>Pseudomonadati</taxon>
        <taxon>Pseudomonadota</taxon>
        <taxon>Gammaproteobacteria</taxon>
        <taxon>Alteromonadales</taxon>
        <taxon>Shewanellaceae</taxon>
        <taxon>Shewanella</taxon>
    </lineage>
</organism>